<organism evidence="8 9">
    <name type="scientific">Trichuris muris</name>
    <name type="common">Mouse whipworm</name>
    <dbReference type="NCBI Taxonomy" id="70415"/>
    <lineage>
        <taxon>Eukaryota</taxon>
        <taxon>Metazoa</taxon>
        <taxon>Ecdysozoa</taxon>
        <taxon>Nematoda</taxon>
        <taxon>Enoplea</taxon>
        <taxon>Dorylaimia</taxon>
        <taxon>Trichinellida</taxon>
        <taxon>Trichuridae</taxon>
        <taxon>Trichuris</taxon>
    </lineage>
</organism>
<evidence type="ECO:0000313" key="9">
    <source>
        <dbReference type="WBParaSite" id="TMUE_1000002931.1"/>
    </source>
</evidence>
<feature type="compositionally biased region" description="Basic residues" evidence="7">
    <location>
        <begin position="154"/>
        <end position="187"/>
    </location>
</feature>
<name>A0A5S6Q6L5_TRIMR</name>
<dbReference type="STRING" id="70415.A0A5S6Q6L5"/>
<feature type="region of interest" description="Disordered" evidence="7">
    <location>
        <begin position="1"/>
        <end position="20"/>
    </location>
</feature>
<keyword evidence="8" id="KW-1185">Reference proteome</keyword>
<dbReference type="GO" id="GO:0006364">
    <property type="term" value="P:rRNA processing"/>
    <property type="evidence" value="ECO:0007669"/>
    <property type="project" value="TreeGrafter"/>
</dbReference>
<accession>A0A5S6Q6L5</accession>
<proteinExistence type="inferred from homology"/>
<dbReference type="PANTHER" id="PTHR13028">
    <property type="entry name" value="RRNA PROCESSING PROTEIN EBNA1-BINDING PROTEIN-RELATED"/>
    <property type="match status" value="1"/>
</dbReference>
<protein>
    <submittedName>
        <fullName evidence="9">Fcf2 pre-rRNA processing C-terminal domain-containing protein</fullName>
    </submittedName>
</protein>
<keyword evidence="5" id="KW-0175">Coiled coil</keyword>
<evidence type="ECO:0000256" key="6">
    <source>
        <dbReference type="ARBA" id="ARBA00023242"/>
    </source>
</evidence>
<reference evidence="9" key="1">
    <citation type="submission" date="2019-12" db="UniProtKB">
        <authorList>
            <consortium name="WormBaseParasite"/>
        </authorList>
    </citation>
    <scope>IDENTIFICATION</scope>
</reference>
<sequence length="187" mass="21278">MSNDVAPRNEFDESDEEDSDAELQLAFAKGLLKPGLNVEVPAQETPINNENALAAKLQELKRALPWIERMSVNSRRDDPSAKDDDFQLEISFNEQAKRSVLTVWKKMSVLPQLRFRPADYFSEMVKTDEHMLKIREKQLNYFNAKVRANASKGQLKRGSKAKKNKVRQRKKKGGAKAVKRSTSKATS</sequence>
<evidence type="ECO:0000256" key="5">
    <source>
        <dbReference type="ARBA" id="ARBA00023054"/>
    </source>
</evidence>
<comment type="function">
    <text evidence="1">Required for the processing of the 27S pre-rRNA.</text>
</comment>
<evidence type="ECO:0000256" key="2">
    <source>
        <dbReference type="ARBA" id="ARBA00004604"/>
    </source>
</evidence>
<evidence type="ECO:0000256" key="7">
    <source>
        <dbReference type="SAM" id="MobiDB-lite"/>
    </source>
</evidence>
<evidence type="ECO:0000256" key="4">
    <source>
        <dbReference type="ARBA" id="ARBA00022517"/>
    </source>
</evidence>
<comment type="similarity">
    <text evidence="3">Belongs to the EBP2 family.</text>
</comment>
<dbReference type="GO" id="GO:0042273">
    <property type="term" value="P:ribosomal large subunit biogenesis"/>
    <property type="evidence" value="ECO:0007669"/>
    <property type="project" value="TreeGrafter"/>
</dbReference>
<dbReference type="PANTHER" id="PTHR13028:SF0">
    <property type="entry name" value="RRNA-PROCESSING PROTEIN EBP2-RELATED"/>
    <property type="match status" value="1"/>
</dbReference>
<comment type="subcellular location">
    <subcellularLocation>
        <location evidence="2">Nucleus</location>
        <location evidence="2">Nucleolus</location>
    </subcellularLocation>
</comment>
<keyword evidence="6" id="KW-0539">Nucleus</keyword>
<dbReference type="WBParaSite" id="TMUE_1000002931.1">
    <property type="protein sequence ID" value="TMUE_1000002931.1"/>
    <property type="gene ID" value="WBGene00293598"/>
</dbReference>
<dbReference type="GO" id="GO:0005730">
    <property type="term" value="C:nucleolus"/>
    <property type="evidence" value="ECO:0007669"/>
    <property type="project" value="UniProtKB-SubCell"/>
</dbReference>
<dbReference type="AlphaFoldDB" id="A0A5S6Q6L5"/>
<evidence type="ECO:0000256" key="1">
    <source>
        <dbReference type="ARBA" id="ARBA00003387"/>
    </source>
</evidence>
<evidence type="ECO:0000256" key="3">
    <source>
        <dbReference type="ARBA" id="ARBA00007336"/>
    </source>
</evidence>
<dbReference type="InterPro" id="IPR008610">
    <property type="entry name" value="Ebp2"/>
</dbReference>
<dbReference type="GO" id="GO:0034399">
    <property type="term" value="C:nuclear periphery"/>
    <property type="evidence" value="ECO:0007669"/>
    <property type="project" value="TreeGrafter"/>
</dbReference>
<dbReference type="Proteomes" id="UP000046395">
    <property type="component" value="Unassembled WGS sequence"/>
</dbReference>
<evidence type="ECO:0000313" key="8">
    <source>
        <dbReference type="Proteomes" id="UP000046395"/>
    </source>
</evidence>
<dbReference type="Pfam" id="PF05890">
    <property type="entry name" value="Ebp2"/>
    <property type="match status" value="1"/>
</dbReference>
<keyword evidence="4" id="KW-0690">Ribosome biogenesis</keyword>
<dbReference type="GO" id="GO:0030687">
    <property type="term" value="C:preribosome, large subunit precursor"/>
    <property type="evidence" value="ECO:0007669"/>
    <property type="project" value="TreeGrafter"/>
</dbReference>
<feature type="region of interest" description="Disordered" evidence="7">
    <location>
        <begin position="150"/>
        <end position="187"/>
    </location>
</feature>